<dbReference type="PANTHER" id="PTHR12400:SF21">
    <property type="entry name" value="KINASE"/>
    <property type="match status" value="1"/>
</dbReference>
<dbReference type="GO" id="GO:0032958">
    <property type="term" value="P:inositol phosphate biosynthetic process"/>
    <property type="evidence" value="ECO:0007669"/>
    <property type="project" value="InterPro"/>
</dbReference>
<reference evidence="5" key="1">
    <citation type="submission" date="2021-01" db="EMBL/GenBank/DDBJ databases">
        <authorList>
            <person name="Corre E."/>
            <person name="Pelletier E."/>
            <person name="Niang G."/>
            <person name="Scheremetjew M."/>
            <person name="Finn R."/>
            <person name="Kale V."/>
            <person name="Holt S."/>
            <person name="Cochrane G."/>
            <person name="Meng A."/>
            <person name="Brown T."/>
            <person name="Cohen L."/>
        </authorList>
    </citation>
    <scope>NUCLEOTIDE SEQUENCE</scope>
    <source>
        <strain evidence="5">CCMP 769</strain>
    </source>
</reference>
<comment type="similarity">
    <text evidence="1 4">Belongs to the inositol phosphokinase (IPK) family.</text>
</comment>
<sequence length="348" mass="39590">MSTVLSVLELEAHAVMMSLMGEHPQNIDCGVSATYATKPAPLKEPLVPFEHQVGGHSALSHAAGRVWKPMIRKEVTFYQKIWEEDSSPECLWLRNWTPQYYGLFEREELGDECVTPQVGSGPLGGRVTEKPAKLEGNRGSEVEKGNSPWEKKLSEIRKRQKPMRLYVCLEDLTARFSRPCILDVKLGVRTYDDDASPEKKLRHQEKVRNTTSGKYGVRLSGMQVYMRKEGDYLFRDKYHGRTLTREGLVTNLQDFFDNGNGLRRDLVSRCKSKLECFKSFVDAQRLFYFYSSSLLIVYEGDEDVPNPSLDVRMIDFAHTQPSFDDSDPGCSLGVSTLVKMLEEILGQD</sequence>
<dbReference type="EMBL" id="HBHW01031086">
    <property type="protein sequence ID" value="CAE0055989.1"/>
    <property type="molecule type" value="Transcribed_RNA"/>
</dbReference>
<evidence type="ECO:0000256" key="2">
    <source>
        <dbReference type="ARBA" id="ARBA00022679"/>
    </source>
</evidence>
<keyword evidence="3 4" id="KW-0418">Kinase</keyword>
<dbReference type="InterPro" id="IPR038286">
    <property type="entry name" value="IPK_sf"/>
</dbReference>
<dbReference type="PANTHER" id="PTHR12400">
    <property type="entry name" value="INOSITOL POLYPHOSPHATE KINASE"/>
    <property type="match status" value="1"/>
</dbReference>
<organism evidence="5">
    <name type="scientific">Rhodosorus marinus</name>
    <dbReference type="NCBI Taxonomy" id="101924"/>
    <lineage>
        <taxon>Eukaryota</taxon>
        <taxon>Rhodophyta</taxon>
        <taxon>Stylonematophyceae</taxon>
        <taxon>Stylonematales</taxon>
        <taxon>Stylonemataceae</taxon>
        <taxon>Rhodosorus</taxon>
    </lineage>
</organism>
<proteinExistence type="inferred from homology"/>
<dbReference type="AlphaFoldDB" id="A0A7S2ZZT8"/>
<dbReference type="GO" id="GO:0005634">
    <property type="term" value="C:nucleus"/>
    <property type="evidence" value="ECO:0007669"/>
    <property type="project" value="TreeGrafter"/>
</dbReference>
<dbReference type="Pfam" id="PF03770">
    <property type="entry name" value="IPK"/>
    <property type="match status" value="1"/>
</dbReference>
<name>A0A7S2ZZT8_9RHOD</name>
<dbReference type="EC" id="2.7.-.-" evidence="4"/>
<evidence type="ECO:0000256" key="4">
    <source>
        <dbReference type="RuleBase" id="RU363090"/>
    </source>
</evidence>
<dbReference type="GO" id="GO:0005737">
    <property type="term" value="C:cytoplasm"/>
    <property type="evidence" value="ECO:0007669"/>
    <property type="project" value="TreeGrafter"/>
</dbReference>
<dbReference type="SUPFAM" id="SSF56104">
    <property type="entry name" value="SAICAR synthase-like"/>
    <property type="match status" value="1"/>
</dbReference>
<dbReference type="InterPro" id="IPR005522">
    <property type="entry name" value="IPK"/>
</dbReference>
<keyword evidence="2 4" id="KW-0808">Transferase</keyword>
<evidence type="ECO:0000256" key="1">
    <source>
        <dbReference type="ARBA" id="ARBA00007374"/>
    </source>
</evidence>
<dbReference type="Gene3D" id="3.30.470.160">
    <property type="entry name" value="Inositol polyphosphate kinase"/>
    <property type="match status" value="1"/>
</dbReference>
<protein>
    <recommendedName>
        <fullName evidence="4">Kinase</fullName>
        <ecNumber evidence="4">2.7.-.-</ecNumber>
    </recommendedName>
</protein>
<dbReference type="GO" id="GO:0016301">
    <property type="term" value="F:kinase activity"/>
    <property type="evidence" value="ECO:0007669"/>
    <property type="project" value="UniProtKB-KW"/>
</dbReference>
<evidence type="ECO:0000256" key="3">
    <source>
        <dbReference type="ARBA" id="ARBA00022777"/>
    </source>
</evidence>
<evidence type="ECO:0000313" key="5">
    <source>
        <dbReference type="EMBL" id="CAE0055989.1"/>
    </source>
</evidence>
<accession>A0A7S2ZZT8</accession>
<gene>
    <name evidence="5" type="ORF">RMAR00112_LOCUS24030</name>
</gene>